<dbReference type="PROSITE" id="PS51192">
    <property type="entry name" value="HELICASE_ATP_BIND_1"/>
    <property type="match status" value="1"/>
</dbReference>
<proteinExistence type="predicted"/>
<dbReference type="SUPFAM" id="SSF52540">
    <property type="entry name" value="P-loop containing nucleoside triphosphate hydrolases"/>
    <property type="match status" value="1"/>
</dbReference>
<dbReference type="PANTHER" id="PTHR47396">
    <property type="entry name" value="TYPE I RESTRICTION ENZYME ECOKI R PROTEIN"/>
    <property type="match status" value="1"/>
</dbReference>
<reference evidence="3 4" key="1">
    <citation type="journal article" date="2006" name="Appl. Environ. Microbiol.">
        <title>Genome sequence of the chemolithoautotrophic nitrite-oxidizing bacterium Nitrobacter winogradskyi Nb-255.</title>
        <authorList>
            <person name="Starkenburg S.R."/>
            <person name="Chain P.S."/>
            <person name="Sayavedra-Soto L.A."/>
            <person name="Hauser L."/>
            <person name="Land M.L."/>
            <person name="Larimer F.W."/>
            <person name="Malfatti S.A."/>
            <person name="Klotz M.G."/>
            <person name="Bottomley P.J."/>
            <person name="Arp D.J."/>
            <person name="Hickey W.J."/>
        </authorList>
    </citation>
    <scope>NUCLEOTIDE SEQUENCE [LARGE SCALE GENOMIC DNA]</scope>
    <source>
        <strain evidence="4">ATCC 25391 / DSM 10237 / CIP 104748 / NCIMB 11846 / Nb-255</strain>
    </source>
</reference>
<dbReference type="GO" id="GO:0016787">
    <property type="term" value="F:hydrolase activity"/>
    <property type="evidence" value="ECO:0007669"/>
    <property type="project" value="InterPro"/>
</dbReference>
<dbReference type="EMBL" id="CP000115">
    <property type="protein sequence ID" value="ABA05386.1"/>
    <property type="molecule type" value="Genomic_DNA"/>
</dbReference>
<dbReference type="PROSITE" id="PS51194">
    <property type="entry name" value="HELICASE_CTER"/>
    <property type="match status" value="1"/>
</dbReference>
<sequence length="1099" mass="122165">MGLFEDWRGTLTLPRLAELRVKVGRNLVRQIVFRGATTRARIFTSEFPGHDLIKTDLKSPYDEIYLRRKGAKRRTTNLPVVTTGLNLDPAKLPGTLTLRWDGITPLVERANTPEKLLDTWVNQFSFRLEGENGEPGLRLPQIGALHAIAAHFAVGDTFQPATVVLPTGTGKTETMLAAQVYLRPARTLVLVSGVPLRDQIEEKFVTLGYLPTAEAVPIELPGPRVAVISGGIRSVAEAENLIKEANLFIALPNSLDASHPDAIDALAAGCSHLFVDEAHHITAKTWKSVRDRFSKEKVVQFTATPFRRDEQRVDGKIIFNYKLGDAQRAGYYKRINLKTVEEYGDQEARDEAVARAAVEALRHDLNDEKLDHILLARTETQARADVLAELYQRLAPEFAPVKVYSDRPDSQNRAALAALRNRNNTGSRIAVCVDMLGEGFDFPQLKVAALHDTHKSLAITLQFIGRFTRKGPVNVGNATVVTNIADPQAERKLAGLYAEGADWDHLIRRLSEARIDDELRLQDVVEQLKQKGTLSAELSLWNLRPAISTQFYKTKCKEWMPLQYADVLPPGAETWYALDDKDKLLVAVVALTEEVKWGDYQNITNSFYDLIIARWDSDESVLSIYASDYDRMRTEQMAKAITSNNVELFGGDAIFNILNGVELPLVKNLGSRRVGAISFTTYFGTNVTEGLAHIDKSEAELNHIACVGYEDGDRVLWGGAKRRGKVWQLRKSGSVADWAAWTKTTWGKVTTDVDDVTNIIKGFLRPIKLAAPHASHAISAEWGEQAQLSLSERQSVLFGTTEKLLYEVDVGIDSVEADGTINVCFEAEDVGAVYRLEISPALPGGYAYKHTSGPKVQFKKVTKPAEPLEVYLQRDPVIIRYADGTHSYNCYHIPTKLDAGIYSKDQLETWDFKGISLNKESIGKAGDTATIQYRAFAQLRDEYDLIFNDDGKAEAGDLVCLKDVDESTIKLTLVHCKGAIGARVSGSIENFYFVCGQAQKCITKKHKGVERLAKDLKRREAQWAANGATRFLKGGQRELSYFKEKSRKSKVEFEVVLVQPGASVDSVTVPILQLLATTELFLKKTTDANFRVVLNAASE</sequence>
<dbReference type="HOGENOM" id="CLU_011686_0_0_5"/>
<dbReference type="PANTHER" id="PTHR47396:SF1">
    <property type="entry name" value="ATP-DEPENDENT HELICASE IRC3-RELATED"/>
    <property type="match status" value="1"/>
</dbReference>
<name>Q3SQQ5_NITWN</name>
<keyword evidence="3" id="KW-0378">Hydrolase</keyword>
<dbReference type="OrthoDB" id="5194627at2"/>
<dbReference type="SMART" id="SM00490">
    <property type="entry name" value="HELICc"/>
    <property type="match status" value="1"/>
</dbReference>
<dbReference type="Gene3D" id="3.40.50.300">
    <property type="entry name" value="P-loop containing nucleotide triphosphate hydrolases"/>
    <property type="match status" value="2"/>
</dbReference>
<dbReference type="eggNOG" id="COG1061">
    <property type="taxonomic scope" value="Bacteria"/>
</dbReference>
<keyword evidence="3" id="KW-0347">Helicase</keyword>
<dbReference type="Proteomes" id="UP000002531">
    <property type="component" value="Chromosome"/>
</dbReference>
<organism evidence="3 4">
    <name type="scientific">Nitrobacter winogradskyi (strain ATCC 25391 / DSM 10237 / CIP 104748 / NCIMB 11846 / Nb-255)</name>
    <dbReference type="NCBI Taxonomy" id="323098"/>
    <lineage>
        <taxon>Bacteria</taxon>
        <taxon>Pseudomonadati</taxon>
        <taxon>Pseudomonadota</taxon>
        <taxon>Alphaproteobacteria</taxon>
        <taxon>Hyphomicrobiales</taxon>
        <taxon>Nitrobacteraceae</taxon>
        <taxon>Nitrobacter</taxon>
    </lineage>
</organism>
<evidence type="ECO:0000313" key="3">
    <source>
        <dbReference type="EMBL" id="ABA05386.1"/>
    </source>
</evidence>
<dbReference type="RefSeq" id="WP_011315357.1">
    <property type="nucleotide sequence ID" value="NC_007406.1"/>
</dbReference>
<dbReference type="GO" id="GO:0003677">
    <property type="term" value="F:DNA binding"/>
    <property type="evidence" value="ECO:0007669"/>
    <property type="project" value="InterPro"/>
</dbReference>
<dbReference type="Pfam" id="PF04851">
    <property type="entry name" value="ResIII"/>
    <property type="match status" value="1"/>
</dbReference>
<dbReference type="InterPro" id="IPR050742">
    <property type="entry name" value="Helicase_Restrict-Modif_Enz"/>
</dbReference>
<keyword evidence="3" id="KW-0547">Nucleotide-binding</keyword>
<dbReference type="InterPro" id="IPR027417">
    <property type="entry name" value="P-loop_NTPase"/>
</dbReference>
<feature type="domain" description="Helicase C-terminal" evidence="2">
    <location>
        <begin position="357"/>
        <end position="532"/>
    </location>
</feature>
<dbReference type="AlphaFoldDB" id="Q3SQQ5"/>
<dbReference type="InterPro" id="IPR006935">
    <property type="entry name" value="Helicase/UvrB_N"/>
</dbReference>
<evidence type="ECO:0000259" key="1">
    <source>
        <dbReference type="PROSITE" id="PS51192"/>
    </source>
</evidence>
<dbReference type="Pfam" id="PF00271">
    <property type="entry name" value="Helicase_C"/>
    <property type="match status" value="1"/>
</dbReference>
<accession>Q3SQQ5</accession>
<evidence type="ECO:0000259" key="2">
    <source>
        <dbReference type="PROSITE" id="PS51194"/>
    </source>
</evidence>
<feature type="domain" description="Helicase ATP-binding" evidence="1">
    <location>
        <begin position="152"/>
        <end position="323"/>
    </location>
</feature>
<dbReference type="InterPro" id="IPR001650">
    <property type="entry name" value="Helicase_C-like"/>
</dbReference>
<dbReference type="KEGG" id="nwi:Nwi_2131"/>
<dbReference type="STRING" id="323098.Nwi_2131"/>
<dbReference type="InterPro" id="IPR014001">
    <property type="entry name" value="Helicase_ATP-bd"/>
</dbReference>
<keyword evidence="3" id="KW-0067">ATP-binding</keyword>
<dbReference type="CDD" id="cd17926">
    <property type="entry name" value="DEXHc_RE"/>
    <property type="match status" value="1"/>
</dbReference>
<gene>
    <name evidence="3" type="ordered locus">Nwi_2131</name>
</gene>
<dbReference type="SMART" id="SM00487">
    <property type="entry name" value="DEXDc"/>
    <property type="match status" value="1"/>
</dbReference>
<keyword evidence="4" id="KW-1185">Reference proteome</keyword>
<dbReference type="GO" id="GO:0004386">
    <property type="term" value="F:helicase activity"/>
    <property type="evidence" value="ECO:0007669"/>
    <property type="project" value="UniProtKB-KW"/>
</dbReference>
<evidence type="ECO:0000313" key="4">
    <source>
        <dbReference type="Proteomes" id="UP000002531"/>
    </source>
</evidence>
<dbReference type="GO" id="GO:0005829">
    <property type="term" value="C:cytosol"/>
    <property type="evidence" value="ECO:0007669"/>
    <property type="project" value="TreeGrafter"/>
</dbReference>
<protein>
    <submittedName>
        <fullName evidence="3">DEAD/DEAH box helicase</fullName>
    </submittedName>
</protein>
<dbReference type="GO" id="GO:0005524">
    <property type="term" value="F:ATP binding"/>
    <property type="evidence" value="ECO:0007669"/>
    <property type="project" value="InterPro"/>
</dbReference>